<dbReference type="RefSeq" id="WP_237056729.1">
    <property type="nucleotide sequence ID" value="NZ_JAKJPO010000018.1"/>
</dbReference>
<evidence type="ECO:0000313" key="1">
    <source>
        <dbReference type="EMBL" id="MCF7223607.1"/>
    </source>
</evidence>
<organism evidence="1 2">
    <name type="scientific">Marilutibacter chinensis</name>
    <dbReference type="NCBI Taxonomy" id="2912247"/>
    <lineage>
        <taxon>Bacteria</taxon>
        <taxon>Pseudomonadati</taxon>
        <taxon>Pseudomonadota</taxon>
        <taxon>Gammaproteobacteria</taxon>
        <taxon>Lysobacterales</taxon>
        <taxon>Lysobacteraceae</taxon>
        <taxon>Marilutibacter</taxon>
    </lineage>
</organism>
<reference evidence="1" key="1">
    <citation type="submission" date="2022-01" db="EMBL/GenBank/DDBJ databases">
        <title>Lysobacter chinensis sp. nov., a bacterium isolated from cow dung compost.</title>
        <authorList>
            <person name="Liu Y."/>
        </authorList>
    </citation>
    <scope>NUCLEOTIDE SEQUENCE</scope>
    <source>
        <strain evidence="1">TLK-CK17</strain>
    </source>
</reference>
<accession>A0ABS9HZJ6</accession>
<gene>
    <name evidence="1" type="ORF">L3V18_17745</name>
</gene>
<sequence length="172" mass="19036">MKGLLSSVFAFGLVSAAHADEPVRISCDPSAAIAEYERARREEIPPLDRLPEAERQVLIGRFEELVEIIDERIAVRSGRAPTGTRSGSEESTRYARVAGAEVDRLLSIIPRSRWDDYRDEIAASIPALKGESSRTLGQVQDAINRGKIESILRFNGCPDDLAKDYGIPPYRP</sequence>
<evidence type="ECO:0000313" key="2">
    <source>
        <dbReference type="Proteomes" id="UP001430796"/>
    </source>
</evidence>
<keyword evidence="2" id="KW-1185">Reference proteome</keyword>
<dbReference type="EMBL" id="JAKJPO010000018">
    <property type="protein sequence ID" value="MCF7223607.1"/>
    <property type="molecule type" value="Genomic_DNA"/>
</dbReference>
<protein>
    <recommendedName>
        <fullName evidence="3">LTXXQ motif family protein</fullName>
    </recommendedName>
</protein>
<reference evidence="1" key="2">
    <citation type="submission" date="2022-01" db="EMBL/GenBank/DDBJ databases">
        <authorList>
            <person name="Zhou L.Y."/>
        </authorList>
    </citation>
    <scope>NUCLEOTIDE SEQUENCE</scope>
    <source>
        <strain evidence="1">TLK-CK17</strain>
    </source>
</reference>
<name>A0ABS9HZJ6_9GAMM</name>
<comment type="caution">
    <text evidence="1">The sequence shown here is derived from an EMBL/GenBank/DDBJ whole genome shotgun (WGS) entry which is preliminary data.</text>
</comment>
<proteinExistence type="predicted"/>
<dbReference type="Proteomes" id="UP001430796">
    <property type="component" value="Unassembled WGS sequence"/>
</dbReference>
<evidence type="ECO:0008006" key="3">
    <source>
        <dbReference type="Google" id="ProtNLM"/>
    </source>
</evidence>